<proteinExistence type="predicted"/>
<evidence type="ECO:0000313" key="8">
    <source>
        <dbReference type="Proteomes" id="UP000694866"/>
    </source>
</evidence>
<protein>
    <submittedName>
        <fullName evidence="9">Neuronal acetylcholine receptor subunit alpha-5</fullName>
    </submittedName>
</protein>
<dbReference type="InterPro" id="IPR038050">
    <property type="entry name" value="Neuro_actylchol_rec"/>
</dbReference>
<feature type="transmembrane region" description="Helical" evidence="5">
    <location>
        <begin position="306"/>
        <end position="327"/>
    </location>
</feature>
<evidence type="ECO:0000256" key="6">
    <source>
        <dbReference type="SAM" id="SignalP"/>
    </source>
</evidence>
<evidence type="ECO:0000256" key="4">
    <source>
        <dbReference type="ARBA" id="ARBA00023136"/>
    </source>
</evidence>
<sequence length="418" mass="47731">MTPSRLIVLILIYVNRFVSAYDYFEDFNCKIIEEDTPLYQLKRHLFCDYDPQIRPGDASKNATEVHITVIPEYVQFMSHSSSMKLHSWLIVHWIDPFLTWKPDERDKIKEIAVRGNEIWFPEVYTMDPSDEDIGRVTDASCRLAYNGAIICIPSITYIVPCVPDYTYWPWDTHNCTLQLGAWGHSDQDITFGEDTGLVIDRYRGTDQWKISLPLMNITTRTSKLSGNATFPIFTVSVLLTRTQTVLKSVFVTPVIILTVMTMTILWLRPGSTERLILCCLNLLGHLLVLRNLHWKVPSTGRTVPNILVFYNNSLILSTLILILSCWLQNLLKSKREVPVWLVSQVSVILTSKVGQVLTINIMDPKGSALLQDDADDNSGLVNSQPKNSNWENVVTVIGWLLLFTFGFTYFIMCLALLT</sequence>
<evidence type="ECO:0000259" key="7">
    <source>
        <dbReference type="Pfam" id="PF02931"/>
    </source>
</evidence>
<dbReference type="InterPro" id="IPR006202">
    <property type="entry name" value="Neur_chan_lig-bd"/>
</dbReference>
<dbReference type="Pfam" id="PF02931">
    <property type="entry name" value="Neur_chan_LBD"/>
    <property type="match status" value="1"/>
</dbReference>
<keyword evidence="9" id="KW-0675">Receptor</keyword>
<gene>
    <name evidence="9" type="primary">LOC105269507</name>
</gene>
<organism evidence="8 9">
    <name type="scientific">Fopius arisanus</name>
    <dbReference type="NCBI Taxonomy" id="64838"/>
    <lineage>
        <taxon>Eukaryota</taxon>
        <taxon>Metazoa</taxon>
        <taxon>Ecdysozoa</taxon>
        <taxon>Arthropoda</taxon>
        <taxon>Hexapoda</taxon>
        <taxon>Insecta</taxon>
        <taxon>Pterygota</taxon>
        <taxon>Neoptera</taxon>
        <taxon>Endopterygota</taxon>
        <taxon>Hymenoptera</taxon>
        <taxon>Apocrita</taxon>
        <taxon>Ichneumonoidea</taxon>
        <taxon>Braconidae</taxon>
        <taxon>Opiinae</taxon>
        <taxon>Fopius</taxon>
    </lineage>
</organism>
<dbReference type="OrthoDB" id="410315at2759"/>
<keyword evidence="4 5" id="KW-0472">Membrane</keyword>
<evidence type="ECO:0000256" key="1">
    <source>
        <dbReference type="ARBA" id="ARBA00004141"/>
    </source>
</evidence>
<evidence type="ECO:0000256" key="3">
    <source>
        <dbReference type="ARBA" id="ARBA00022989"/>
    </source>
</evidence>
<dbReference type="InterPro" id="IPR006201">
    <property type="entry name" value="Neur_channel"/>
</dbReference>
<dbReference type="InterPro" id="IPR036719">
    <property type="entry name" value="Neuro-gated_channel_TM_sf"/>
</dbReference>
<dbReference type="GeneID" id="105269507"/>
<dbReference type="SUPFAM" id="SSF90112">
    <property type="entry name" value="Neurotransmitter-gated ion-channel transmembrane pore"/>
    <property type="match status" value="1"/>
</dbReference>
<evidence type="ECO:0000313" key="9">
    <source>
        <dbReference type="RefSeq" id="XP_011308124.1"/>
    </source>
</evidence>
<accession>A0A9R1TF08</accession>
<feature type="signal peptide" evidence="6">
    <location>
        <begin position="1"/>
        <end position="20"/>
    </location>
</feature>
<comment type="subcellular location">
    <subcellularLocation>
        <location evidence="1">Membrane</location>
        <topology evidence="1">Multi-pass membrane protein</topology>
    </subcellularLocation>
</comment>
<dbReference type="CDD" id="cd18989">
    <property type="entry name" value="LGIC_ECD_cation"/>
    <property type="match status" value="1"/>
</dbReference>
<keyword evidence="3 5" id="KW-1133">Transmembrane helix</keyword>
<dbReference type="AlphaFoldDB" id="A0A9R1TF08"/>
<dbReference type="Proteomes" id="UP000694866">
    <property type="component" value="Unplaced"/>
</dbReference>
<dbReference type="Gene3D" id="1.20.58.390">
    <property type="entry name" value="Neurotransmitter-gated ion-channel transmembrane domain"/>
    <property type="match status" value="1"/>
</dbReference>
<dbReference type="SUPFAM" id="SSF63712">
    <property type="entry name" value="Nicotinic receptor ligand binding domain-like"/>
    <property type="match status" value="1"/>
</dbReference>
<dbReference type="Gene3D" id="2.70.170.10">
    <property type="entry name" value="Neurotransmitter-gated ion-channel ligand-binding domain"/>
    <property type="match status" value="1"/>
</dbReference>
<evidence type="ECO:0000256" key="2">
    <source>
        <dbReference type="ARBA" id="ARBA00022692"/>
    </source>
</evidence>
<name>A0A9R1TF08_9HYME</name>
<dbReference type="InterPro" id="IPR036734">
    <property type="entry name" value="Neur_chan_lig-bd_sf"/>
</dbReference>
<keyword evidence="8" id="KW-1185">Reference proteome</keyword>
<feature type="transmembrane region" description="Helical" evidence="5">
    <location>
        <begin position="396"/>
        <end position="417"/>
    </location>
</feature>
<dbReference type="PANTHER" id="PTHR18945">
    <property type="entry name" value="NEUROTRANSMITTER GATED ION CHANNEL"/>
    <property type="match status" value="1"/>
</dbReference>
<evidence type="ECO:0000256" key="5">
    <source>
        <dbReference type="SAM" id="Phobius"/>
    </source>
</evidence>
<dbReference type="GO" id="GO:0005230">
    <property type="term" value="F:extracellular ligand-gated monoatomic ion channel activity"/>
    <property type="evidence" value="ECO:0007669"/>
    <property type="project" value="InterPro"/>
</dbReference>
<dbReference type="RefSeq" id="XP_011308124.1">
    <property type="nucleotide sequence ID" value="XM_011309822.1"/>
</dbReference>
<feature type="transmembrane region" description="Helical" evidence="5">
    <location>
        <begin position="339"/>
        <end position="362"/>
    </location>
</feature>
<feature type="domain" description="Neurotransmitter-gated ion-channel ligand-binding" evidence="7">
    <location>
        <begin position="40"/>
        <end position="241"/>
    </location>
</feature>
<feature type="transmembrane region" description="Helical" evidence="5">
    <location>
        <begin position="249"/>
        <end position="267"/>
    </location>
</feature>
<dbReference type="GO" id="GO:0016020">
    <property type="term" value="C:membrane"/>
    <property type="evidence" value="ECO:0007669"/>
    <property type="project" value="UniProtKB-SubCell"/>
</dbReference>
<feature type="chain" id="PRO_5040265593" evidence="6">
    <location>
        <begin position="21"/>
        <end position="418"/>
    </location>
</feature>
<keyword evidence="2 5" id="KW-0812">Transmembrane</keyword>
<dbReference type="KEGG" id="fas:105269507"/>
<reference evidence="9" key="1">
    <citation type="submission" date="2025-08" db="UniProtKB">
        <authorList>
            <consortium name="RefSeq"/>
        </authorList>
    </citation>
    <scope>IDENTIFICATION</scope>
    <source>
        <strain evidence="9">USDA-PBARC FA_bdor</strain>
        <tissue evidence="9">Whole organism</tissue>
    </source>
</reference>
<keyword evidence="6" id="KW-0732">Signal</keyword>
<dbReference type="GO" id="GO:0004888">
    <property type="term" value="F:transmembrane signaling receptor activity"/>
    <property type="evidence" value="ECO:0007669"/>
    <property type="project" value="InterPro"/>
</dbReference>